<dbReference type="InterPro" id="IPR032001">
    <property type="entry name" value="SAWADEE_dom"/>
</dbReference>
<gene>
    <name evidence="4" type="primary">LOC111464481</name>
</gene>
<dbReference type="PANTHER" id="PTHR33827">
    <property type="entry name" value="PROTEIN SAWADEE HOMEODOMAIN HOMOLOG 2"/>
    <property type="match status" value="1"/>
</dbReference>
<dbReference type="AlphaFoldDB" id="A0A6J1HHW3"/>
<protein>
    <submittedName>
        <fullName evidence="4">Protein SAWADEE HOMEODOMAIN HOMOLOG 1-like</fullName>
    </submittedName>
</protein>
<dbReference type="SUPFAM" id="SSF101447">
    <property type="entry name" value="Formin homology 2 domain (FH2 domain)"/>
    <property type="match status" value="1"/>
</dbReference>
<reference evidence="4" key="1">
    <citation type="submission" date="2025-08" db="UniProtKB">
        <authorList>
            <consortium name="RefSeq"/>
        </authorList>
    </citation>
    <scope>IDENTIFICATION</scope>
    <source>
        <tissue evidence="4">Young leaves</tissue>
    </source>
</reference>
<dbReference type="GeneID" id="111464481"/>
<dbReference type="Gene3D" id="2.40.50.40">
    <property type="match status" value="1"/>
</dbReference>
<proteinExistence type="predicted"/>
<organism evidence="3 4">
    <name type="scientific">Cucurbita moschata</name>
    <name type="common">Winter crookneck squash</name>
    <name type="synonym">Cucurbita pepo var. moschata</name>
    <dbReference type="NCBI Taxonomy" id="3662"/>
    <lineage>
        <taxon>Eukaryota</taxon>
        <taxon>Viridiplantae</taxon>
        <taxon>Streptophyta</taxon>
        <taxon>Embryophyta</taxon>
        <taxon>Tracheophyta</taxon>
        <taxon>Spermatophyta</taxon>
        <taxon>Magnoliopsida</taxon>
        <taxon>eudicotyledons</taxon>
        <taxon>Gunneridae</taxon>
        <taxon>Pentapetalae</taxon>
        <taxon>rosids</taxon>
        <taxon>fabids</taxon>
        <taxon>Cucurbitales</taxon>
        <taxon>Cucurbitaceae</taxon>
        <taxon>Cucurbiteae</taxon>
        <taxon>Cucurbita</taxon>
    </lineage>
</organism>
<evidence type="ECO:0000256" key="1">
    <source>
        <dbReference type="SAM" id="MobiDB-lite"/>
    </source>
</evidence>
<dbReference type="GO" id="GO:0003682">
    <property type="term" value="F:chromatin binding"/>
    <property type="evidence" value="ECO:0007669"/>
    <property type="project" value="InterPro"/>
</dbReference>
<feature type="domain" description="SAWADEE" evidence="2">
    <location>
        <begin position="145"/>
        <end position="272"/>
    </location>
</feature>
<dbReference type="KEGG" id="cmos:111464481"/>
<accession>A0A6J1HHW3</accession>
<dbReference type="PANTHER" id="PTHR33827:SF2">
    <property type="entry name" value="PROTEIN SAWADEE HOMEODOMAIN HOMOLOG 1"/>
    <property type="match status" value="1"/>
</dbReference>
<sequence length="283" mass="32214">MEFRNSSSDIDDSVFEFTLAEIVEMDSILRESGDQTLGQQFFQDVALHFSCSPWRAEKSPVTAEQVQSWFENRKKESRSSSTSSSKKPRPPPPPPPPPPLSSPPPTPPPKLLLYHSDSAFLTDIPASEPPDSSPEFKGKATDLSELAFEAFSSRDNAWYDVASFLTYRVNYHGELDARVRYTGFGKDEDEWVNVARGVRERSIPLESSECHRVKVGDLVLCYREGQDHALYFDAYVVEIQRRLHDTGGCRCIFVVRYEHDHYEEKVHLGRLCCRPSAYNSDQL</sequence>
<dbReference type="Proteomes" id="UP000504609">
    <property type="component" value="Unplaced"/>
</dbReference>
<evidence type="ECO:0000259" key="2">
    <source>
        <dbReference type="Pfam" id="PF16719"/>
    </source>
</evidence>
<feature type="region of interest" description="Disordered" evidence="1">
    <location>
        <begin position="65"/>
        <end position="112"/>
    </location>
</feature>
<name>A0A6J1HHW3_CUCMO</name>
<feature type="compositionally biased region" description="Pro residues" evidence="1">
    <location>
        <begin position="90"/>
        <end position="110"/>
    </location>
</feature>
<dbReference type="InterPro" id="IPR039276">
    <property type="entry name" value="SHH1/2"/>
</dbReference>
<dbReference type="Pfam" id="PF16719">
    <property type="entry name" value="SAWADEE"/>
    <property type="match status" value="1"/>
</dbReference>
<dbReference type="Gene3D" id="2.30.30.140">
    <property type="match status" value="1"/>
</dbReference>
<dbReference type="RefSeq" id="XP_022964467.1">
    <property type="nucleotide sequence ID" value="XM_023108699.1"/>
</dbReference>
<keyword evidence="3" id="KW-1185">Reference proteome</keyword>
<evidence type="ECO:0000313" key="4">
    <source>
        <dbReference type="RefSeq" id="XP_022964467.1"/>
    </source>
</evidence>
<evidence type="ECO:0000313" key="3">
    <source>
        <dbReference type="Proteomes" id="UP000504609"/>
    </source>
</evidence>